<feature type="region of interest" description="Disordered" evidence="1">
    <location>
        <begin position="183"/>
        <end position="272"/>
    </location>
</feature>
<comment type="caution">
    <text evidence="2">The sequence shown here is derived from an EMBL/GenBank/DDBJ whole genome shotgun (WGS) entry which is preliminary data.</text>
</comment>
<dbReference type="EMBL" id="JAROKS010000021">
    <property type="protein sequence ID" value="KAK1790126.1"/>
    <property type="molecule type" value="Genomic_DNA"/>
</dbReference>
<gene>
    <name evidence="2" type="ORF">P4O66_013963</name>
</gene>
<evidence type="ECO:0000313" key="3">
    <source>
        <dbReference type="Proteomes" id="UP001239994"/>
    </source>
</evidence>
<evidence type="ECO:0008006" key="4">
    <source>
        <dbReference type="Google" id="ProtNLM"/>
    </source>
</evidence>
<evidence type="ECO:0000313" key="2">
    <source>
        <dbReference type="EMBL" id="KAK1790126.1"/>
    </source>
</evidence>
<organism evidence="2 3">
    <name type="scientific">Electrophorus voltai</name>
    <dbReference type="NCBI Taxonomy" id="2609070"/>
    <lineage>
        <taxon>Eukaryota</taxon>
        <taxon>Metazoa</taxon>
        <taxon>Chordata</taxon>
        <taxon>Craniata</taxon>
        <taxon>Vertebrata</taxon>
        <taxon>Euteleostomi</taxon>
        <taxon>Actinopterygii</taxon>
        <taxon>Neopterygii</taxon>
        <taxon>Teleostei</taxon>
        <taxon>Ostariophysi</taxon>
        <taxon>Gymnotiformes</taxon>
        <taxon>Gymnotoidei</taxon>
        <taxon>Gymnotidae</taxon>
        <taxon>Electrophorus</taxon>
    </lineage>
</organism>
<dbReference type="AlphaFoldDB" id="A0AAD9DQA4"/>
<keyword evidence="3" id="KW-1185">Reference proteome</keyword>
<name>A0AAD9DQA4_9TELE</name>
<feature type="region of interest" description="Disordered" evidence="1">
    <location>
        <begin position="316"/>
        <end position="344"/>
    </location>
</feature>
<feature type="compositionally biased region" description="Low complexity" evidence="1">
    <location>
        <begin position="247"/>
        <end position="258"/>
    </location>
</feature>
<feature type="region of interest" description="Disordered" evidence="1">
    <location>
        <begin position="383"/>
        <end position="425"/>
    </location>
</feature>
<reference evidence="2" key="1">
    <citation type="submission" date="2023-03" db="EMBL/GenBank/DDBJ databases">
        <title>Electrophorus voltai genome.</title>
        <authorList>
            <person name="Bian C."/>
        </authorList>
    </citation>
    <scope>NUCLEOTIDE SEQUENCE</scope>
    <source>
        <strain evidence="2">CB-2022</strain>
        <tissue evidence="2">Muscle</tissue>
    </source>
</reference>
<dbReference type="Proteomes" id="UP001239994">
    <property type="component" value="Unassembled WGS sequence"/>
</dbReference>
<evidence type="ECO:0000256" key="1">
    <source>
        <dbReference type="SAM" id="MobiDB-lite"/>
    </source>
</evidence>
<protein>
    <recommendedName>
        <fullName evidence="4">DUF4939 domain-containing protein</fullName>
    </recommendedName>
</protein>
<sequence>MQREGFGPSHWVPSSLIQKPSCHTTRDTGLLPEVELDYIKTLLFKLKDGKPLVFPSLMATPSEYDGQDKSVGRFIMQCRIYLQYLTYPKPPELVRVLFMKTFLQGKTLEWAELIFQHRAQEARIVEGFFGLLTARFATTPPNLPSLATRVSAAQSVPASCVEDGAQPVAISRVVFTNWPDAAPGAREATRLDPTPASSARDDAATRPTPVPGARDDDAAWTAPVPAAREDTARPDPIPGAREDTTQPVPSVDSVSSVPVPVPGAGETAPSDPFPVPGIVDAIAMNVPGMRDAAGSVPGSIQFPGVRDIARIEPFPVPGMRDDACHEPVPGVRDTTRHEPVPGMRNAPRPIQFLFPVWRMPSSWIQPPARETPPSRIRPLVQEMPSGRIQPPMRETPPGRIQPLARETPPIPTKSQSPLQEMLFPA</sequence>
<proteinExistence type="predicted"/>
<accession>A0AAD9DQA4</accession>